<evidence type="ECO:0000256" key="1">
    <source>
        <dbReference type="SAM" id="SignalP"/>
    </source>
</evidence>
<gene>
    <name evidence="2" type="ORF">SAMN05444392_103221</name>
</gene>
<keyword evidence="1" id="KW-0732">Signal</keyword>
<name>A0A1M4WHC5_9BACL</name>
<dbReference type="EMBL" id="FQVL01000003">
    <property type="protein sequence ID" value="SHE80595.1"/>
    <property type="molecule type" value="Genomic_DNA"/>
</dbReference>
<evidence type="ECO:0008006" key="4">
    <source>
        <dbReference type="Google" id="ProtNLM"/>
    </source>
</evidence>
<organism evidence="2 3">
    <name type="scientific">Seinonella peptonophila</name>
    <dbReference type="NCBI Taxonomy" id="112248"/>
    <lineage>
        <taxon>Bacteria</taxon>
        <taxon>Bacillati</taxon>
        <taxon>Bacillota</taxon>
        <taxon>Bacilli</taxon>
        <taxon>Bacillales</taxon>
        <taxon>Thermoactinomycetaceae</taxon>
        <taxon>Seinonella</taxon>
    </lineage>
</organism>
<keyword evidence="3" id="KW-1185">Reference proteome</keyword>
<dbReference type="OrthoDB" id="2988895at2"/>
<accession>A0A1M4WHC5</accession>
<dbReference type="AlphaFoldDB" id="A0A1M4WHC5"/>
<evidence type="ECO:0000313" key="2">
    <source>
        <dbReference type="EMBL" id="SHE80595.1"/>
    </source>
</evidence>
<dbReference type="STRING" id="112248.SAMN05444392_103221"/>
<dbReference type="RefSeq" id="WP_073154307.1">
    <property type="nucleotide sequence ID" value="NZ_FQVL01000003.1"/>
</dbReference>
<dbReference type="Proteomes" id="UP000184476">
    <property type="component" value="Unassembled WGS sequence"/>
</dbReference>
<reference evidence="2 3" key="1">
    <citation type="submission" date="2016-11" db="EMBL/GenBank/DDBJ databases">
        <authorList>
            <person name="Jaros S."/>
            <person name="Januszkiewicz K."/>
            <person name="Wedrychowicz H."/>
        </authorList>
    </citation>
    <scope>NUCLEOTIDE SEQUENCE [LARGE SCALE GENOMIC DNA]</scope>
    <source>
        <strain evidence="2 3">DSM 44666</strain>
    </source>
</reference>
<sequence>MLTVRRFVQLCCIFLLILPIACQRFESPKEQTGLDKDSHSYTNVGYPASKMIQAVQSIRGVKRVTTHYDGKRITMHVYVTVPKAYFNSMRRAVKDRVNQVAPLNPVHVIIQPYKQQSSTKTK</sequence>
<feature type="signal peptide" evidence="1">
    <location>
        <begin position="1"/>
        <end position="24"/>
    </location>
</feature>
<evidence type="ECO:0000313" key="3">
    <source>
        <dbReference type="Proteomes" id="UP000184476"/>
    </source>
</evidence>
<proteinExistence type="predicted"/>
<feature type="chain" id="PRO_5038763176" description="Sporulation lipoprotein YhcN/YlaJ (Spore_YhcN_YlaJ)" evidence="1">
    <location>
        <begin position="25"/>
        <end position="122"/>
    </location>
</feature>
<protein>
    <recommendedName>
        <fullName evidence="4">Sporulation lipoprotein YhcN/YlaJ (Spore_YhcN_YlaJ)</fullName>
    </recommendedName>
</protein>